<dbReference type="Proteomes" id="UP000789375">
    <property type="component" value="Unassembled WGS sequence"/>
</dbReference>
<name>A0A9N9E954_FUNMO</name>
<evidence type="ECO:0000313" key="1">
    <source>
        <dbReference type="EMBL" id="CAG8668972.1"/>
    </source>
</evidence>
<protein>
    <submittedName>
        <fullName evidence="1">16639_t:CDS:1</fullName>
    </submittedName>
</protein>
<evidence type="ECO:0000313" key="2">
    <source>
        <dbReference type="Proteomes" id="UP000789375"/>
    </source>
</evidence>
<accession>A0A9N9E954</accession>
<dbReference type="EMBL" id="CAJVPP010005706">
    <property type="protein sequence ID" value="CAG8668972.1"/>
    <property type="molecule type" value="Genomic_DNA"/>
</dbReference>
<comment type="caution">
    <text evidence="1">The sequence shown here is derived from an EMBL/GenBank/DDBJ whole genome shotgun (WGS) entry which is preliminary data.</text>
</comment>
<proteinExistence type="predicted"/>
<sequence>MSLTGYRSVEEPELVLLVLKSLTEILYTSTLITKIEIMN</sequence>
<gene>
    <name evidence="1" type="ORF">FMOSSE_LOCUS12309</name>
</gene>
<organism evidence="1 2">
    <name type="scientific">Funneliformis mosseae</name>
    <name type="common">Endomycorrhizal fungus</name>
    <name type="synonym">Glomus mosseae</name>
    <dbReference type="NCBI Taxonomy" id="27381"/>
    <lineage>
        <taxon>Eukaryota</taxon>
        <taxon>Fungi</taxon>
        <taxon>Fungi incertae sedis</taxon>
        <taxon>Mucoromycota</taxon>
        <taxon>Glomeromycotina</taxon>
        <taxon>Glomeromycetes</taxon>
        <taxon>Glomerales</taxon>
        <taxon>Glomeraceae</taxon>
        <taxon>Funneliformis</taxon>
    </lineage>
</organism>
<dbReference type="AlphaFoldDB" id="A0A9N9E954"/>
<reference evidence="1" key="1">
    <citation type="submission" date="2021-06" db="EMBL/GenBank/DDBJ databases">
        <authorList>
            <person name="Kallberg Y."/>
            <person name="Tangrot J."/>
            <person name="Rosling A."/>
        </authorList>
    </citation>
    <scope>NUCLEOTIDE SEQUENCE</scope>
    <source>
        <strain evidence="1">87-6 pot B 2015</strain>
    </source>
</reference>
<keyword evidence="2" id="KW-1185">Reference proteome</keyword>